<feature type="compositionally biased region" description="Low complexity" evidence="5">
    <location>
        <begin position="293"/>
        <end position="303"/>
    </location>
</feature>
<dbReference type="InterPro" id="IPR052621">
    <property type="entry name" value="Cell_Prolif/Cornif_Regul"/>
</dbReference>
<sequence>MSYSYTKRSYVPKTEVKSGSPSQAIEENKRRSTLLKDNSWIRKDEEEDEPVDRDPNFGKVVLNRFRSQENLDSKPSEKDTSSTGSSNTSVQALTKRFSGSQDQLSKTSSAPPPYERAAAYSKRTTTSVKTDDPKISSVSKTTVTDGTKTTITSETTVDGKTTETSITTTSSPTRTSVTKRPTKTETFTERVFSDVKSTPKVKPTTLPPKPLKTNGETTPEVTSSKGTTSVSSTKTIATEETKVTRTLETAKDSDTSKTVTTVTSPSSTTTTTTRTSFTTYSSSKDASPAKVTSESISIEPSYSYKEETRTHSSYSRKPSDSSYEITSVSSPTVYTKTSYKEIRPEDALADTLISKPIKTVYSTPDRSTIGKDMCTYCRKPMNIEPKMILDELQIHCHASCFKCEVCNSPLGHLKAGDSMWIYRRTVHCESCFGITREKWCR</sequence>
<feature type="compositionally biased region" description="Basic and acidic residues" evidence="5">
    <location>
        <begin position="237"/>
        <end position="255"/>
    </location>
</feature>
<protein>
    <recommendedName>
        <fullName evidence="6">LIM zinc-binding domain-containing protein</fullName>
    </recommendedName>
</protein>
<reference evidence="7" key="1">
    <citation type="submission" date="2021-01" db="EMBL/GenBank/DDBJ databases">
        <authorList>
            <person name="Zahm M."/>
            <person name="Roques C."/>
            <person name="Cabau C."/>
            <person name="Klopp C."/>
            <person name="Donnadieu C."/>
            <person name="Jouanno E."/>
            <person name="Lampietro C."/>
            <person name="Louis A."/>
            <person name="Herpin A."/>
            <person name="Echchiki A."/>
            <person name="Berthelot C."/>
            <person name="Parey E."/>
            <person name="Roest-Crollius H."/>
            <person name="Braasch I."/>
            <person name="Postlethwait J."/>
            <person name="Bobe J."/>
            <person name="Montfort J."/>
            <person name="Bouchez O."/>
            <person name="Begum T."/>
            <person name="Mejri S."/>
            <person name="Adams A."/>
            <person name="Chen W.-J."/>
            <person name="Guiguen Y."/>
        </authorList>
    </citation>
    <scope>NUCLEOTIDE SEQUENCE</scope>
    <source>
        <strain evidence="7">YG-15Mar2019-1</strain>
        <tissue evidence="7">Brain</tissue>
    </source>
</reference>
<evidence type="ECO:0000313" key="8">
    <source>
        <dbReference type="Proteomes" id="UP001046870"/>
    </source>
</evidence>
<dbReference type="Gene3D" id="2.10.110.10">
    <property type="entry name" value="Cysteine Rich Protein"/>
    <property type="match status" value="1"/>
</dbReference>
<keyword evidence="3 4" id="KW-0440">LIM domain</keyword>
<feature type="compositionally biased region" description="Polar residues" evidence="5">
    <location>
        <begin position="81"/>
        <end position="109"/>
    </location>
</feature>
<feature type="compositionally biased region" description="Low complexity" evidence="5">
    <location>
        <begin position="162"/>
        <end position="179"/>
    </location>
</feature>
<evidence type="ECO:0000313" key="7">
    <source>
        <dbReference type="EMBL" id="KAG7467115.1"/>
    </source>
</evidence>
<comment type="caution">
    <text evidence="7">The sequence shown here is derived from an EMBL/GenBank/DDBJ whole genome shotgun (WGS) entry which is preliminary data.</text>
</comment>
<dbReference type="PROSITE" id="PS00478">
    <property type="entry name" value="LIM_DOMAIN_1"/>
    <property type="match status" value="1"/>
</dbReference>
<feature type="compositionally biased region" description="Basic and acidic residues" evidence="5">
    <location>
        <begin position="66"/>
        <end position="80"/>
    </location>
</feature>
<dbReference type="InterPro" id="IPR001781">
    <property type="entry name" value="Znf_LIM"/>
</dbReference>
<evidence type="ECO:0000256" key="5">
    <source>
        <dbReference type="SAM" id="MobiDB-lite"/>
    </source>
</evidence>
<feature type="compositionally biased region" description="Low complexity" evidence="5">
    <location>
        <begin position="195"/>
        <end position="204"/>
    </location>
</feature>
<evidence type="ECO:0000256" key="1">
    <source>
        <dbReference type="ARBA" id="ARBA00022723"/>
    </source>
</evidence>
<dbReference type="EMBL" id="JAFDVH010000012">
    <property type="protein sequence ID" value="KAG7467115.1"/>
    <property type="molecule type" value="Genomic_DNA"/>
</dbReference>
<dbReference type="PROSITE" id="PS50023">
    <property type="entry name" value="LIM_DOMAIN_2"/>
    <property type="match status" value="1"/>
</dbReference>
<feature type="compositionally biased region" description="Low complexity" evidence="5">
    <location>
        <begin position="312"/>
        <end position="322"/>
    </location>
</feature>
<keyword evidence="1 4" id="KW-0479">Metal-binding</keyword>
<feature type="compositionally biased region" description="Basic and acidic residues" evidence="5">
    <location>
        <begin position="182"/>
        <end position="193"/>
    </location>
</feature>
<keyword evidence="2 4" id="KW-0862">Zinc</keyword>
<dbReference type="GO" id="GO:0005737">
    <property type="term" value="C:cytoplasm"/>
    <property type="evidence" value="ECO:0007669"/>
    <property type="project" value="TreeGrafter"/>
</dbReference>
<dbReference type="GO" id="GO:0046872">
    <property type="term" value="F:metal ion binding"/>
    <property type="evidence" value="ECO:0007669"/>
    <property type="project" value="UniProtKB-KW"/>
</dbReference>
<dbReference type="OrthoDB" id="9908139at2759"/>
<proteinExistence type="predicted"/>
<dbReference type="AlphaFoldDB" id="A0A9D3T8P7"/>
<feature type="compositionally biased region" description="Low complexity" evidence="5">
    <location>
        <begin position="256"/>
        <end position="283"/>
    </location>
</feature>
<dbReference type="Proteomes" id="UP001046870">
    <property type="component" value="Chromosome 12"/>
</dbReference>
<keyword evidence="8" id="KW-1185">Reference proteome</keyword>
<dbReference type="SMART" id="SM00132">
    <property type="entry name" value="LIM"/>
    <property type="match status" value="1"/>
</dbReference>
<evidence type="ECO:0000256" key="4">
    <source>
        <dbReference type="PROSITE-ProRule" id="PRU00125"/>
    </source>
</evidence>
<evidence type="ECO:0000259" key="6">
    <source>
        <dbReference type="PROSITE" id="PS50023"/>
    </source>
</evidence>
<evidence type="ECO:0000256" key="2">
    <source>
        <dbReference type="ARBA" id="ARBA00022833"/>
    </source>
</evidence>
<organism evidence="7 8">
    <name type="scientific">Megalops atlanticus</name>
    <name type="common">Tarpon</name>
    <name type="synonym">Clupea gigantea</name>
    <dbReference type="NCBI Taxonomy" id="7932"/>
    <lineage>
        <taxon>Eukaryota</taxon>
        <taxon>Metazoa</taxon>
        <taxon>Chordata</taxon>
        <taxon>Craniata</taxon>
        <taxon>Vertebrata</taxon>
        <taxon>Euteleostomi</taxon>
        <taxon>Actinopterygii</taxon>
        <taxon>Neopterygii</taxon>
        <taxon>Teleostei</taxon>
        <taxon>Elopiformes</taxon>
        <taxon>Megalopidae</taxon>
        <taxon>Megalops</taxon>
    </lineage>
</organism>
<accession>A0A9D3T8P7</accession>
<dbReference type="PANTHER" id="PTHR15468:SF7">
    <property type="entry name" value="SCIELLIN"/>
    <property type="match status" value="1"/>
</dbReference>
<dbReference type="PANTHER" id="PTHR15468">
    <property type="entry name" value="ZNF185"/>
    <property type="match status" value="1"/>
</dbReference>
<dbReference type="GO" id="GO:0008544">
    <property type="term" value="P:epidermis development"/>
    <property type="evidence" value="ECO:0007669"/>
    <property type="project" value="TreeGrafter"/>
</dbReference>
<feature type="compositionally biased region" description="Low complexity" evidence="5">
    <location>
        <begin position="136"/>
        <end position="153"/>
    </location>
</feature>
<feature type="region of interest" description="Disordered" evidence="5">
    <location>
        <begin position="1"/>
        <end position="325"/>
    </location>
</feature>
<feature type="domain" description="LIM zinc-binding" evidence="6">
    <location>
        <begin position="372"/>
        <end position="438"/>
    </location>
</feature>
<feature type="compositionally biased region" description="Low complexity" evidence="5">
    <location>
        <begin position="221"/>
        <end position="235"/>
    </location>
</feature>
<dbReference type="CDD" id="cd08368">
    <property type="entry name" value="LIM"/>
    <property type="match status" value="1"/>
</dbReference>
<name>A0A9D3T8P7_MEGAT</name>
<gene>
    <name evidence="7" type="ORF">MATL_G00149920</name>
</gene>
<evidence type="ECO:0000256" key="3">
    <source>
        <dbReference type="ARBA" id="ARBA00023038"/>
    </source>
</evidence>